<dbReference type="Proteomes" id="UP000070248">
    <property type="component" value="Unassembled WGS sequence"/>
</dbReference>
<keyword evidence="2" id="KW-1185">Reference proteome</keyword>
<organism evidence="1 2">
    <name type="scientific">candidate division MSBL1 archaeon SCGC-AAA385M02</name>
    <dbReference type="NCBI Taxonomy" id="1698287"/>
    <lineage>
        <taxon>Archaea</taxon>
        <taxon>Methanobacteriati</taxon>
        <taxon>Methanobacteriota</taxon>
        <taxon>candidate division MSBL1</taxon>
    </lineage>
</organism>
<proteinExistence type="predicted"/>
<comment type="caution">
    <text evidence="1">The sequence shown here is derived from an EMBL/GenBank/DDBJ whole genome shotgun (WGS) entry which is preliminary data.</text>
</comment>
<evidence type="ECO:0000313" key="1">
    <source>
        <dbReference type="EMBL" id="KXB08522.1"/>
    </source>
</evidence>
<accession>A0A133VQ03</accession>
<dbReference type="EMBL" id="LHYL01000014">
    <property type="protein sequence ID" value="KXB08522.1"/>
    <property type="molecule type" value="Genomic_DNA"/>
</dbReference>
<evidence type="ECO:0000313" key="2">
    <source>
        <dbReference type="Proteomes" id="UP000070248"/>
    </source>
</evidence>
<gene>
    <name evidence="1" type="ORF">AKJ59_00810</name>
</gene>
<dbReference type="AlphaFoldDB" id="A0A133VQ03"/>
<protein>
    <submittedName>
        <fullName evidence="1">Uncharacterized protein</fullName>
    </submittedName>
</protein>
<reference evidence="1 2" key="1">
    <citation type="journal article" date="2016" name="Sci. Rep.">
        <title>Metabolic traits of an uncultured archaeal lineage -MSBL1- from brine pools of the Red Sea.</title>
        <authorList>
            <person name="Mwirichia R."/>
            <person name="Alam I."/>
            <person name="Rashid M."/>
            <person name="Vinu M."/>
            <person name="Ba-Alawi W."/>
            <person name="Anthony Kamau A."/>
            <person name="Kamanda Ngugi D."/>
            <person name="Goker M."/>
            <person name="Klenk H.P."/>
            <person name="Bajic V."/>
            <person name="Stingl U."/>
        </authorList>
    </citation>
    <scope>NUCLEOTIDE SEQUENCE [LARGE SCALE GENOMIC DNA]</scope>
    <source>
        <strain evidence="1">SCGC-AAA385M02</strain>
    </source>
</reference>
<sequence length="64" mass="7439">MLSKKEEYNTANFSKLKFKCRVCGFEHGVSYTGLKHSKYKNNKSCQVCKSLKNSKKILFTDIKQ</sequence>
<name>A0A133VQ03_9EURY</name>